<gene>
    <name evidence="1" type="ORF">EVAR_34540_1</name>
</gene>
<organism evidence="1 2">
    <name type="scientific">Eumeta variegata</name>
    <name type="common">Bagworm moth</name>
    <name type="synonym">Eumeta japonica</name>
    <dbReference type="NCBI Taxonomy" id="151549"/>
    <lineage>
        <taxon>Eukaryota</taxon>
        <taxon>Metazoa</taxon>
        <taxon>Ecdysozoa</taxon>
        <taxon>Arthropoda</taxon>
        <taxon>Hexapoda</taxon>
        <taxon>Insecta</taxon>
        <taxon>Pterygota</taxon>
        <taxon>Neoptera</taxon>
        <taxon>Endopterygota</taxon>
        <taxon>Lepidoptera</taxon>
        <taxon>Glossata</taxon>
        <taxon>Ditrysia</taxon>
        <taxon>Tineoidea</taxon>
        <taxon>Psychidae</taxon>
        <taxon>Oiketicinae</taxon>
        <taxon>Eumeta</taxon>
    </lineage>
</organism>
<evidence type="ECO:0000313" key="2">
    <source>
        <dbReference type="Proteomes" id="UP000299102"/>
    </source>
</evidence>
<evidence type="ECO:0000313" key="1">
    <source>
        <dbReference type="EMBL" id="GBP58538.1"/>
    </source>
</evidence>
<dbReference type="EMBL" id="BGZK01000738">
    <property type="protein sequence ID" value="GBP58538.1"/>
    <property type="molecule type" value="Genomic_DNA"/>
</dbReference>
<comment type="caution">
    <text evidence="1">The sequence shown here is derived from an EMBL/GenBank/DDBJ whole genome shotgun (WGS) entry which is preliminary data.</text>
</comment>
<keyword evidence="2" id="KW-1185">Reference proteome</keyword>
<accession>A0A4C1X481</accession>
<name>A0A4C1X481_EUMVA</name>
<proteinExistence type="predicted"/>
<dbReference type="Proteomes" id="UP000299102">
    <property type="component" value="Unassembled WGS sequence"/>
</dbReference>
<sequence length="253" mass="28187">MEIFLDLATIIFDASIDLGLHLDIDAKSVFPKVVQVDLQGSTGDSTGVYVGRNKKLGSAIIERLEATPTNVVTDADLNPAPPDSAAFCCSTTPRSTRLKHENGPARTVKCPHSYSTDVKWKHCHHFIRIILIISFLIIRIISSGEREFRWPTHLVLRPSSDSPSIRYSIPFQEAGKALVTPLGLQVSMSSERKSAVSHGRIILMVKRGRRLDLIRFRSDKRRAPRAPRSSAKTRPVCLRRGCERECSTSPAEF</sequence>
<dbReference type="AlphaFoldDB" id="A0A4C1X481"/>
<reference evidence="1 2" key="1">
    <citation type="journal article" date="2019" name="Commun. Biol.">
        <title>The bagworm genome reveals a unique fibroin gene that provides high tensile strength.</title>
        <authorList>
            <person name="Kono N."/>
            <person name="Nakamura H."/>
            <person name="Ohtoshi R."/>
            <person name="Tomita M."/>
            <person name="Numata K."/>
            <person name="Arakawa K."/>
        </authorList>
    </citation>
    <scope>NUCLEOTIDE SEQUENCE [LARGE SCALE GENOMIC DNA]</scope>
</reference>
<protein>
    <submittedName>
        <fullName evidence="1">Uncharacterized protein</fullName>
    </submittedName>
</protein>